<dbReference type="RefSeq" id="WP_101144058.1">
    <property type="nucleotide sequence ID" value="NZ_JAXBDE010000001.1"/>
</dbReference>
<gene>
    <name evidence="1" type="ORF">CW686_01450</name>
</gene>
<evidence type="ECO:0000313" key="1">
    <source>
        <dbReference type="EMBL" id="PKE27138.1"/>
    </source>
</evidence>
<name>A0A855GTK1_9STAP</name>
<sequence>MDKYRDMMVEHGTGLRKQHTNYGFKGSVNEFLESIRKYNSPFIQVFERIDGELVLLWSKDNKGLLQHGEQMELF</sequence>
<accession>A0A855GTK1</accession>
<reference evidence="1 2" key="1">
    <citation type="submission" date="2017-12" db="EMBL/GenBank/DDBJ databases">
        <title>Genomics of Macrococcus caseolyticus.</title>
        <authorList>
            <person name="MacFadyen A.C."/>
            <person name="Paterson G.K."/>
        </authorList>
    </citation>
    <scope>NUCLEOTIDE SEQUENCE [LARGE SCALE GENOMIC DNA]</scope>
    <source>
        <strain evidence="1 2">5788_EF188</strain>
    </source>
</reference>
<dbReference type="EMBL" id="PIXC01000002">
    <property type="protein sequence ID" value="PKE27138.1"/>
    <property type="molecule type" value="Genomic_DNA"/>
</dbReference>
<organism evidence="1 2">
    <name type="scientific">Macrococcoides caseolyticum</name>
    <dbReference type="NCBI Taxonomy" id="69966"/>
    <lineage>
        <taxon>Bacteria</taxon>
        <taxon>Bacillati</taxon>
        <taxon>Bacillota</taxon>
        <taxon>Bacilli</taxon>
        <taxon>Bacillales</taxon>
        <taxon>Staphylococcaceae</taxon>
        <taxon>Macrococcoides</taxon>
    </lineage>
</organism>
<protein>
    <submittedName>
        <fullName evidence="1">Uncharacterized protein</fullName>
    </submittedName>
</protein>
<proteinExistence type="predicted"/>
<evidence type="ECO:0000313" key="2">
    <source>
        <dbReference type="Proteomes" id="UP000233482"/>
    </source>
</evidence>
<dbReference type="AlphaFoldDB" id="A0A855GTK1"/>
<comment type="caution">
    <text evidence="1">The sequence shown here is derived from an EMBL/GenBank/DDBJ whole genome shotgun (WGS) entry which is preliminary data.</text>
</comment>
<dbReference type="Proteomes" id="UP000233482">
    <property type="component" value="Unassembled WGS sequence"/>
</dbReference>